<proteinExistence type="inferred from homology"/>
<feature type="region of interest" description="Disordered" evidence="4">
    <location>
        <begin position="405"/>
        <end position="489"/>
    </location>
</feature>
<dbReference type="RefSeq" id="XP_016240761.1">
    <property type="nucleotide sequence ID" value="XM_016375485.1"/>
</dbReference>
<dbReference type="AlphaFoldDB" id="A0A0D2BPX3"/>
<accession>A0A0D2BPX3</accession>
<dbReference type="Proteomes" id="UP000053328">
    <property type="component" value="Unassembled WGS sequence"/>
</dbReference>
<evidence type="ECO:0000256" key="3">
    <source>
        <dbReference type="ARBA" id="ARBA00023242"/>
    </source>
</evidence>
<evidence type="ECO:0000313" key="6">
    <source>
        <dbReference type="Proteomes" id="UP000053328"/>
    </source>
</evidence>
<comment type="similarity">
    <text evidence="2">Belongs to the ESS2 family.</text>
</comment>
<keyword evidence="6" id="KW-1185">Reference proteome</keyword>
<dbReference type="GeneID" id="27328203"/>
<feature type="compositionally biased region" description="Basic and acidic residues" evidence="4">
    <location>
        <begin position="203"/>
        <end position="221"/>
    </location>
</feature>
<dbReference type="Pfam" id="PF09751">
    <property type="entry name" value="Es2"/>
    <property type="match status" value="1"/>
</dbReference>
<organism evidence="5 6">
    <name type="scientific">Exophiala spinifera</name>
    <dbReference type="NCBI Taxonomy" id="91928"/>
    <lineage>
        <taxon>Eukaryota</taxon>
        <taxon>Fungi</taxon>
        <taxon>Dikarya</taxon>
        <taxon>Ascomycota</taxon>
        <taxon>Pezizomycotina</taxon>
        <taxon>Eurotiomycetes</taxon>
        <taxon>Chaetothyriomycetidae</taxon>
        <taxon>Chaetothyriales</taxon>
        <taxon>Herpotrichiellaceae</taxon>
        <taxon>Exophiala</taxon>
    </lineage>
</organism>
<feature type="compositionally biased region" description="Basic and acidic residues" evidence="4">
    <location>
        <begin position="405"/>
        <end position="423"/>
    </location>
</feature>
<feature type="region of interest" description="Disordered" evidence="4">
    <location>
        <begin position="1"/>
        <end position="36"/>
    </location>
</feature>
<feature type="compositionally biased region" description="Polar residues" evidence="4">
    <location>
        <begin position="462"/>
        <end position="471"/>
    </location>
</feature>
<evidence type="ECO:0000256" key="2">
    <source>
        <dbReference type="ARBA" id="ARBA00009072"/>
    </source>
</evidence>
<dbReference type="PANTHER" id="PTHR12940:SF0">
    <property type="entry name" value="SPLICING FACTOR ESS-2 HOMOLOG"/>
    <property type="match status" value="1"/>
</dbReference>
<evidence type="ECO:0000256" key="4">
    <source>
        <dbReference type="SAM" id="MobiDB-lite"/>
    </source>
</evidence>
<feature type="region of interest" description="Disordered" evidence="4">
    <location>
        <begin position="202"/>
        <end position="245"/>
    </location>
</feature>
<dbReference type="PANTHER" id="PTHR12940">
    <property type="entry name" value="ES-2 PROTEIN - RELATED"/>
    <property type="match status" value="1"/>
</dbReference>
<dbReference type="STRING" id="91928.A0A0D2BPX3"/>
<protein>
    <recommendedName>
        <fullName evidence="7">Protein DGCR14</fullName>
    </recommendedName>
</protein>
<reference evidence="5 6" key="1">
    <citation type="submission" date="2015-01" db="EMBL/GenBank/DDBJ databases">
        <title>The Genome Sequence of Exophiala spinifera CBS89968.</title>
        <authorList>
            <consortium name="The Broad Institute Genomics Platform"/>
            <person name="Cuomo C."/>
            <person name="de Hoog S."/>
            <person name="Gorbushina A."/>
            <person name="Stielow B."/>
            <person name="Teixiera M."/>
            <person name="Abouelleil A."/>
            <person name="Chapman S.B."/>
            <person name="Priest M."/>
            <person name="Young S.K."/>
            <person name="Wortman J."/>
            <person name="Nusbaum C."/>
            <person name="Birren B."/>
        </authorList>
    </citation>
    <scope>NUCLEOTIDE SEQUENCE [LARGE SCALE GENOMIC DNA]</scope>
    <source>
        <strain evidence="5 6">CBS 89968</strain>
    </source>
</reference>
<dbReference type="HOGENOM" id="CLU_024820_0_0_1"/>
<feature type="compositionally biased region" description="Polar residues" evidence="4">
    <location>
        <begin position="432"/>
        <end position="441"/>
    </location>
</feature>
<dbReference type="VEuPathDB" id="FungiDB:PV08_01120"/>
<gene>
    <name evidence="5" type="ORF">PV08_01120</name>
</gene>
<feature type="compositionally biased region" description="Polar residues" evidence="4">
    <location>
        <begin position="1"/>
        <end position="17"/>
    </location>
</feature>
<feature type="region of interest" description="Disordered" evidence="4">
    <location>
        <begin position="322"/>
        <end position="344"/>
    </location>
</feature>
<evidence type="ECO:0008006" key="7">
    <source>
        <dbReference type="Google" id="ProtNLM"/>
    </source>
</evidence>
<sequence>MASADSSTALMRRSSAQDVAAMPPPPFKRIKRPPKILDEDEYTTALSDIIARDYFPGLLESQAQHEYLAALESGNDSWVAEAAQKLREAALPTSSKGKRRTARNTRFDHPSATPLRGQPVADTPLGYTGSETPSVASVAASVDTAEPQPGVDTSSLSLSAFQAKYTSEDNESFNALLDKQNLKRRQKHAYLWTQDQRIPSTRLLEHRSREQQRLNTADDKSSSSSTSKELALHTGATDDRPAKLDSWTIKRPDNTFMFNASSVDEDGLQTVQEVREQNSKAGPKQVVYTNTRFPPVQYVDDPGPVPPSPSLNTDIVNSRRRLADTDSDAGAGGGGSEYNYAGGETPRVNGYAFVEEDEPENISSAADGPSYRDLLAGQVADPTPNPFKLSEIRKREDLHYRMVEKAARQKRDKDRQTRLRPGDRAGAPVDGGSNSKTSGNMTPAARRLMEKLGGRTPARGASGSTGSTTPVSKGMWTPLRTPRRSDLKR</sequence>
<evidence type="ECO:0000313" key="5">
    <source>
        <dbReference type="EMBL" id="KIW20545.1"/>
    </source>
</evidence>
<evidence type="ECO:0000256" key="1">
    <source>
        <dbReference type="ARBA" id="ARBA00004123"/>
    </source>
</evidence>
<dbReference type="EMBL" id="KN847492">
    <property type="protein sequence ID" value="KIW20545.1"/>
    <property type="molecule type" value="Genomic_DNA"/>
</dbReference>
<name>A0A0D2BPX3_9EURO</name>
<dbReference type="GO" id="GO:0071013">
    <property type="term" value="C:catalytic step 2 spliceosome"/>
    <property type="evidence" value="ECO:0007669"/>
    <property type="project" value="TreeGrafter"/>
</dbReference>
<feature type="region of interest" description="Disordered" evidence="4">
    <location>
        <begin position="89"/>
        <end position="132"/>
    </location>
</feature>
<dbReference type="OrthoDB" id="19679at2759"/>
<feature type="compositionally biased region" description="Basic and acidic residues" evidence="4">
    <location>
        <begin position="236"/>
        <end position="245"/>
    </location>
</feature>
<dbReference type="InterPro" id="IPR019148">
    <property type="entry name" value="Nuclear_protein_DGCR14_ESS-2"/>
</dbReference>
<comment type="subcellular location">
    <subcellularLocation>
        <location evidence="1">Nucleus</location>
    </subcellularLocation>
</comment>
<keyword evidence="3" id="KW-0539">Nucleus</keyword>